<keyword evidence="4 8" id="KW-1133">Transmembrane helix</keyword>
<evidence type="ECO:0000313" key="11">
    <source>
        <dbReference type="Proteomes" id="UP001187471"/>
    </source>
</evidence>
<feature type="compositionally biased region" description="Basic residues" evidence="7">
    <location>
        <begin position="441"/>
        <end position="452"/>
    </location>
</feature>
<dbReference type="GO" id="GO:0032977">
    <property type="term" value="F:membrane insertase activity"/>
    <property type="evidence" value="ECO:0007669"/>
    <property type="project" value="InterPro"/>
</dbReference>
<feature type="transmembrane region" description="Helical" evidence="8">
    <location>
        <begin position="305"/>
        <end position="326"/>
    </location>
</feature>
<dbReference type="InterPro" id="IPR001708">
    <property type="entry name" value="YidC/ALB3/OXA1/COX18"/>
</dbReference>
<protein>
    <recommendedName>
        <fullName evidence="9">Membrane insertase YidC/Oxa/ALB C-terminal domain-containing protein</fullName>
    </recommendedName>
</protein>
<gene>
    <name evidence="10" type="ORF">RJ640_015605</name>
</gene>
<dbReference type="Proteomes" id="UP001187471">
    <property type="component" value="Unassembled WGS sequence"/>
</dbReference>
<comment type="subcellular location">
    <subcellularLocation>
        <location evidence="1 6">Membrane</location>
        <topology evidence="1 6">Multi-pass membrane protein</topology>
    </subcellularLocation>
</comment>
<dbReference type="Pfam" id="PF02096">
    <property type="entry name" value="60KD_IMP"/>
    <property type="match status" value="1"/>
</dbReference>
<evidence type="ECO:0000259" key="9">
    <source>
        <dbReference type="Pfam" id="PF02096"/>
    </source>
</evidence>
<evidence type="ECO:0000256" key="1">
    <source>
        <dbReference type="ARBA" id="ARBA00004141"/>
    </source>
</evidence>
<dbReference type="AlphaFoldDB" id="A0AA88RLQ6"/>
<keyword evidence="3 6" id="KW-0812">Transmembrane</keyword>
<feature type="transmembrane region" description="Helical" evidence="8">
    <location>
        <begin position="193"/>
        <end position="213"/>
    </location>
</feature>
<dbReference type="PANTHER" id="PTHR12428:SF47">
    <property type="entry name" value="INNER MEMBRANE PROTEIN ALBINO3, CHLOROPLASTIC"/>
    <property type="match status" value="1"/>
</dbReference>
<evidence type="ECO:0000256" key="7">
    <source>
        <dbReference type="SAM" id="MobiDB-lite"/>
    </source>
</evidence>
<reference evidence="10" key="1">
    <citation type="submission" date="2022-12" db="EMBL/GenBank/DDBJ databases">
        <title>Draft genome assemblies for two species of Escallonia (Escalloniales).</title>
        <authorList>
            <person name="Chanderbali A."/>
            <person name="Dervinis C."/>
            <person name="Anghel I."/>
            <person name="Soltis D."/>
            <person name="Soltis P."/>
            <person name="Zapata F."/>
        </authorList>
    </citation>
    <scope>NUCLEOTIDE SEQUENCE</scope>
    <source>
        <strain evidence="10">UCBG92.1500</strain>
        <tissue evidence="10">Leaf</tissue>
    </source>
</reference>
<comment type="similarity">
    <text evidence="6">Belongs to the OXA1/ALB3/YidC family.</text>
</comment>
<comment type="caution">
    <text evidence="10">The sequence shown here is derived from an EMBL/GenBank/DDBJ whole genome shotgun (WGS) entry which is preliminary data.</text>
</comment>
<dbReference type="CDD" id="cd20070">
    <property type="entry name" value="5TM_YidC_Alb3"/>
    <property type="match status" value="1"/>
</dbReference>
<dbReference type="InterPro" id="IPR047196">
    <property type="entry name" value="YidC_ALB_C"/>
</dbReference>
<dbReference type="GO" id="GO:0051205">
    <property type="term" value="P:protein insertion into membrane"/>
    <property type="evidence" value="ECO:0007669"/>
    <property type="project" value="TreeGrafter"/>
</dbReference>
<feature type="domain" description="Membrane insertase YidC/Oxa/ALB C-terminal" evidence="9">
    <location>
        <begin position="127"/>
        <end position="340"/>
    </location>
</feature>
<accession>A0AA88RLQ6</accession>
<organism evidence="10 11">
    <name type="scientific">Escallonia rubra</name>
    <dbReference type="NCBI Taxonomy" id="112253"/>
    <lineage>
        <taxon>Eukaryota</taxon>
        <taxon>Viridiplantae</taxon>
        <taxon>Streptophyta</taxon>
        <taxon>Embryophyta</taxon>
        <taxon>Tracheophyta</taxon>
        <taxon>Spermatophyta</taxon>
        <taxon>Magnoliopsida</taxon>
        <taxon>eudicotyledons</taxon>
        <taxon>Gunneridae</taxon>
        <taxon>Pentapetalae</taxon>
        <taxon>asterids</taxon>
        <taxon>campanulids</taxon>
        <taxon>Escalloniales</taxon>
        <taxon>Escalloniaceae</taxon>
        <taxon>Escallonia</taxon>
    </lineage>
</organism>
<dbReference type="GO" id="GO:0072598">
    <property type="term" value="P:protein localization to chloroplast"/>
    <property type="evidence" value="ECO:0007669"/>
    <property type="project" value="TreeGrafter"/>
</dbReference>
<name>A0AA88RLQ6_9ASTE</name>
<proteinExistence type="inferred from homology"/>
<evidence type="ECO:0000256" key="4">
    <source>
        <dbReference type="ARBA" id="ARBA00022989"/>
    </source>
</evidence>
<evidence type="ECO:0000313" key="10">
    <source>
        <dbReference type="EMBL" id="KAK2985010.1"/>
    </source>
</evidence>
<feature type="compositionally biased region" description="Basic and acidic residues" evidence="7">
    <location>
        <begin position="372"/>
        <end position="386"/>
    </location>
</feature>
<dbReference type="EMBL" id="JAVXUO010001196">
    <property type="protein sequence ID" value="KAK2985010.1"/>
    <property type="molecule type" value="Genomic_DNA"/>
</dbReference>
<evidence type="ECO:0000256" key="3">
    <source>
        <dbReference type="ARBA" id="ARBA00022692"/>
    </source>
</evidence>
<dbReference type="GO" id="GO:0009535">
    <property type="term" value="C:chloroplast thylakoid membrane"/>
    <property type="evidence" value="ECO:0007669"/>
    <property type="project" value="TreeGrafter"/>
</dbReference>
<comment type="similarity">
    <text evidence="2">Belongs to the OXA1/ALB3/YidC (TC 2.A.9.2) family.</text>
</comment>
<keyword evidence="5 8" id="KW-0472">Membrane</keyword>
<evidence type="ECO:0000256" key="8">
    <source>
        <dbReference type="SAM" id="Phobius"/>
    </source>
</evidence>
<sequence length="452" mass="48644">MAKTLISSPSFLGAPLPQLSRRRGLLLRTLPQQRRFVSTGVSFSFHGLPPLHSVDSIEFGAIASRAESLLYTLADAAVAADPAAGGAAADSTVQKSGGWFGFISDAMEVVLKVLKDGLSAVHVPYSYGFAIILLTVLVKVVTYPLTKQQVESTLAMQNLQPKIKAIQARYAGNQERIQLETSRLYKQAGVNPLAGCFPTLATIPVFIGLYQALSNVANEGLLTEGFFWIPSLGGPTSIAARQSGSGISWLIPFVDGHPPLGWHDTAAYLVLPVLLVVSQFLSMEIMKSPQTDDPSQKNTLLVLKFLPLMIGYFSLSVPSGLSIYWFTNNVLSTAQQVWLRQLGGAKPAVSENAGGIISAGRARRSASQSTEAGDRFRQLKEEEKMKKATKALPGEQVQTLASASDSEDGTDEDTNSKGKEVLEEAYASSSSKPVPDYTGPKRSKRSKRKRAV</sequence>
<dbReference type="InterPro" id="IPR028055">
    <property type="entry name" value="YidC/Oxa/ALB_C"/>
</dbReference>
<keyword evidence="11" id="KW-1185">Reference proteome</keyword>
<dbReference type="NCBIfam" id="TIGR03592">
    <property type="entry name" value="yidC_oxa1_cterm"/>
    <property type="match status" value="1"/>
</dbReference>
<evidence type="ECO:0000256" key="5">
    <source>
        <dbReference type="ARBA" id="ARBA00023136"/>
    </source>
</evidence>
<evidence type="ECO:0000256" key="2">
    <source>
        <dbReference type="ARBA" id="ARBA00010583"/>
    </source>
</evidence>
<evidence type="ECO:0000256" key="6">
    <source>
        <dbReference type="RuleBase" id="RU003945"/>
    </source>
</evidence>
<feature type="transmembrane region" description="Helical" evidence="8">
    <location>
        <begin position="125"/>
        <end position="146"/>
    </location>
</feature>
<dbReference type="PANTHER" id="PTHR12428">
    <property type="entry name" value="OXA1"/>
    <property type="match status" value="1"/>
</dbReference>
<dbReference type="GO" id="GO:0010027">
    <property type="term" value="P:thylakoid membrane organization"/>
    <property type="evidence" value="ECO:0007669"/>
    <property type="project" value="TreeGrafter"/>
</dbReference>
<feature type="region of interest" description="Disordered" evidence="7">
    <location>
        <begin position="358"/>
        <end position="452"/>
    </location>
</feature>